<reference evidence="1 2" key="1">
    <citation type="submission" date="2019-03" db="EMBL/GenBank/DDBJ databases">
        <title>Genomic Encyclopedia of Type Strains, Phase III (KMG-III): the genomes of soil and plant-associated and newly described type strains.</title>
        <authorList>
            <person name="Whitman W."/>
        </authorList>
    </citation>
    <scope>NUCLEOTIDE SEQUENCE [LARGE SCALE GENOMIC DNA]</scope>
    <source>
        <strain evidence="1 2">CECT 7378</strain>
    </source>
</reference>
<name>A0A4R6M8Z3_9GAMM</name>
<comment type="caution">
    <text evidence="1">The sequence shown here is derived from an EMBL/GenBank/DDBJ whole genome shotgun (WGS) entry which is preliminary data.</text>
</comment>
<dbReference type="AlphaFoldDB" id="A0A4R6M8Z3"/>
<gene>
    <name evidence="1" type="ORF">DFP79_2274</name>
</gene>
<evidence type="ECO:0000313" key="1">
    <source>
        <dbReference type="EMBL" id="TDO97455.1"/>
    </source>
</evidence>
<dbReference type="OrthoDB" id="9841698at2"/>
<dbReference type="Proteomes" id="UP000294656">
    <property type="component" value="Unassembled WGS sequence"/>
</dbReference>
<accession>A0A4R6M8Z3</accession>
<protein>
    <submittedName>
        <fullName evidence="1">Tail assembly chaperone E/41/14-like protein</fullName>
    </submittedName>
</protein>
<evidence type="ECO:0000313" key="2">
    <source>
        <dbReference type="Proteomes" id="UP000294656"/>
    </source>
</evidence>
<keyword evidence="2" id="KW-1185">Reference proteome</keyword>
<organism evidence="1 2">
    <name type="scientific">Marinomonas balearica</name>
    <dbReference type="NCBI Taxonomy" id="491947"/>
    <lineage>
        <taxon>Bacteria</taxon>
        <taxon>Pseudomonadati</taxon>
        <taxon>Pseudomonadota</taxon>
        <taxon>Gammaproteobacteria</taxon>
        <taxon>Oceanospirillales</taxon>
        <taxon>Oceanospirillaceae</taxon>
        <taxon>Marinomonas</taxon>
    </lineage>
</organism>
<sequence>MSKELLKEKEVALSDGRIVKVRKPKLRDIRIHFSEPNLEERQIAIVGTLAQMTVDELDALDYDDFILLKDTAESFLSSTGAVA</sequence>
<dbReference type="RefSeq" id="WP_013663294.1">
    <property type="nucleotide sequence ID" value="NZ_SNXC01000012.1"/>
</dbReference>
<proteinExistence type="predicted"/>
<dbReference type="EMBL" id="SNXC01000012">
    <property type="protein sequence ID" value="TDO97455.1"/>
    <property type="molecule type" value="Genomic_DNA"/>
</dbReference>